<proteinExistence type="predicted"/>
<accession>A0ABP4T619</accession>
<feature type="transmembrane region" description="Helical" evidence="1">
    <location>
        <begin position="35"/>
        <end position="53"/>
    </location>
</feature>
<name>A0ABP4T619_9ACTN</name>
<reference evidence="3" key="1">
    <citation type="journal article" date="2019" name="Int. J. Syst. Evol. Microbiol.">
        <title>The Global Catalogue of Microorganisms (GCM) 10K type strain sequencing project: providing services to taxonomists for standard genome sequencing and annotation.</title>
        <authorList>
            <consortium name="The Broad Institute Genomics Platform"/>
            <consortium name="The Broad Institute Genome Sequencing Center for Infectious Disease"/>
            <person name="Wu L."/>
            <person name="Ma J."/>
        </authorList>
    </citation>
    <scope>NUCLEOTIDE SEQUENCE [LARGE SCALE GENOMIC DNA]</scope>
    <source>
        <strain evidence="3">JCM 14307</strain>
    </source>
</reference>
<dbReference type="EMBL" id="BAAANF010000009">
    <property type="protein sequence ID" value="GAA1682938.1"/>
    <property type="molecule type" value="Genomic_DNA"/>
</dbReference>
<evidence type="ECO:0000256" key="1">
    <source>
        <dbReference type="SAM" id="Phobius"/>
    </source>
</evidence>
<keyword evidence="3" id="KW-1185">Reference proteome</keyword>
<comment type="caution">
    <text evidence="2">The sequence shown here is derived from an EMBL/GenBank/DDBJ whole genome shotgun (WGS) entry which is preliminary data.</text>
</comment>
<keyword evidence="1" id="KW-0812">Transmembrane</keyword>
<feature type="transmembrane region" description="Helical" evidence="1">
    <location>
        <begin position="149"/>
        <end position="167"/>
    </location>
</feature>
<evidence type="ECO:0000313" key="2">
    <source>
        <dbReference type="EMBL" id="GAA1682938.1"/>
    </source>
</evidence>
<dbReference type="Proteomes" id="UP001500280">
    <property type="component" value="Unassembled WGS sequence"/>
</dbReference>
<protein>
    <submittedName>
        <fullName evidence="2">Uncharacterized protein</fullName>
    </submittedName>
</protein>
<gene>
    <name evidence="2" type="ORF">GCM10009745_29100</name>
</gene>
<evidence type="ECO:0000313" key="3">
    <source>
        <dbReference type="Proteomes" id="UP001500280"/>
    </source>
</evidence>
<feature type="transmembrane region" description="Helical" evidence="1">
    <location>
        <begin position="179"/>
        <end position="201"/>
    </location>
</feature>
<dbReference type="RefSeq" id="WP_344150692.1">
    <property type="nucleotide sequence ID" value="NZ_BAAANF010000009.1"/>
</dbReference>
<keyword evidence="1" id="KW-1133">Transmembrane helix</keyword>
<feature type="transmembrane region" description="Helical" evidence="1">
    <location>
        <begin position="73"/>
        <end position="93"/>
    </location>
</feature>
<sequence length="377" mass="42416">MAKRSSRAWREYRADYLSRPDQASESARILTGAKVCSRLLAIGAVLCLATIAARLFTGSADLSLGSVTLPLDFAWVGLLALTAAHAFTGAFLAHRITAYLPYLHLPEQALQVFREVTSSGNPFVFGMRSRALPRRPGGRYHPMSLRDPSAWVAYGAAVILLLAVVAWRVEAGRIVLGSWTQVVLAVVLLAVNWWAGSVWMVSLSRLHYLGSELRDLPSGPLRRDELLRLLEPLEPACVEALSEVDLYRLANLLQRFIEFPVPRSDVRLCIGPHAETRRQYRVAPTGLCVGHYQRIEATYLQVTAVGQPLVLSELSRGAGASERVRRWSPDRWSPDHLSPEELELEELERWVSGRGRRWPGRRKLRGPKRDRWWRFVS</sequence>
<keyword evidence="1" id="KW-0472">Membrane</keyword>
<organism evidence="2 3">
    <name type="scientific">Kribbella yunnanensis</name>
    <dbReference type="NCBI Taxonomy" id="190194"/>
    <lineage>
        <taxon>Bacteria</taxon>
        <taxon>Bacillati</taxon>
        <taxon>Actinomycetota</taxon>
        <taxon>Actinomycetes</taxon>
        <taxon>Propionibacteriales</taxon>
        <taxon>Kribbellaceae</taxon>
        <taxon>Kribbella</taxon>
    </lineage>
</organism>